<reference evidence="2 3" key="1">
    <citation type="journal article" date="2016" name="Mol. Biol. Evol.">
        <title>Comparative Genomics of Early-Diverging Mushroom-Forming Fungi Provides Insights into the Origins of Lignocellulose Decay Capabilities.</title>
        <authorList>
            <person name="Nagy L.G."/>
            <person name="Riley R."/>
            <person name="Tritt A."/>
            <person name="Adam C."/>
            <person name="Daum C."/>
            <person name="Floudas D."/>
            <person name="Sun H."/>
            <person name="Yadav J.S."/>
            <person name="Pangilinan J."/>
            <person name="Larsson K.H."/>
            <person name="Matsuura K."/>
            <person name="Barry K."/>
            <person name="Labutti K."/>
            <person name="Kuo R."/>
            <person name="Ohm R.A."/>
            <person name="Bhattacharya S.S."/>
            <person name="Shirouzu T."/>
            <person name="Yoshinaga Y."/>
            <person name="Martin F.M."/>
            <person name="Grigoriev I.V."/>
            <person name="Hibbett D.S."/>
        </authorList>
    </citation>
    <scope>NUCLEOTIDE SEQUENCE [LARGE SCALE GENOMIC DNA]</scope>
    <source>
        <strain evidence="2 3">HHB12029</strain>
    </source>
</reference>
<feature type="region of interest" description="Disordered" evidence="1">
    <location>
        <begin position="1"/>
        <end position="53"/>
    </location>
</feature>
<evidence type="ECO:0000256" key="1">
    <source>
        <dbReference type="SAM" id="MobiDB-lite"/>
    </source>
</evidence>
<proteinExistence type="predicted"/>
<gene>
    <name evidence="2" type="ORF">EXIGLDRAFT_781191</name>
</gene>
<organism evidence="2 3">
    <name type="scientific">Exidia glandulosa HHB12029</name>
    <dbReference type="NCBI Taxonomy" id="1314781"/>
    <lineage>
        <taxon>Eukaryota</taxon>
        <taxon>Fungi</taxon>
        <taxon>Dikarya</taxon>
        <taxon>Basidiomycota</taxon>
        <taxon>Agaricomycotina</taxon>
        <taxon>Agaricomycetes</taxon>
        <taxon>Auriculariales</taxon>
        <taxon>Exidiaceae</taxon>
        <taxon>Exidia</taxon>
    </lineage>
</organism>
<name>A0A165BBF4_EXIGL</name>
<evidence type="ECO:0000313" key="3">
    <source>
        <dbReference type="Proteomes" id="UP000077266"/>
    </source>
</evidence>
<feature type="region of interest" description="Disordered" evidence="1">
    <location>
        <begin position="140"/>
        <end position="182"/>
    </location>
</feature>
<dbReference type="InParanoid" id="A0A165BBF4"/>
<feature type="compositionally biased region" description="Pro residues" evidence="1">
    <location>
        <begin position="31"/>
        <end position="40"/>
    </location>
</feature>
<protein>
    <submittedName>
        <fullName evidence="2">Uncharacterized protein</fullName>
    </submittedName>
</protein>
<evidence type="ECO:0000313" key="2">
    <source>
        <dbReference type="EMBL" id="KZV80255.1"/>
    </source>
</evidence>
<dbReference type="Proteomes" id="UP000077266">
    <property type="component" value="Unassembled WGS sequence"/>
</dbReference>
<accession>A0A165BBF4</accession>
<sequence length="182" mass="19528">MSTRCKAPPRCPDSEELARASRGVSTALNLVPPPPRPLSTPPSRRHAPESSPIAFMSRRPQWASCQRHNRTAPAGTVCALARSASRLAQFVHLEAVQRVVRRSLSHVPLQQLFEQSPPQPAAITPPRSPSAVHALAQLCRASSASPDGPSRQHPRAHLEPFAFGSVTLGPAPRFALSSATNP</sequence>
<keyword evidence="3" id="KW-1185">Reference proteome</keyword>
<dbReference type="AlphaFoldDB" id="A0A165BBF4"/>
<dbReference type="EMBL" id="KV426502">
    <property type="protein sequence ID" value="KZV80255.1"/>
    <property type="molecule type" value="Genomic_DNA"/>
</dbReference>